<dbReference type="EMBL" id="LDPZ01000012">
    <property type="protein sequence ID" value="KTQ97065.1"/>
    <property type="molecule type" value="Genomic_DNA"/>
</dbReference>
<dbReference type="Gene3D" id="1.10.10.10">
    <property type="entry name" value="Winged helix-like DNA-binding domain superfamily/Winged helix DNA-binding domain"/>
    <property type="match status" value="1"/>
</dbReference>
<dbReference type="GO" id="GO:0045893">
    <property type="term" value="P:positive regulation of DNA-templated transcription"/>
    <property type="evidence" value="ECO:0007669"/>
    <property type="project" value="InterPro"/>
</dbReference>
<gene>
    <name evidence="6" type="ORF">NS226_05840</name>
</gene>
<evidence type="ECO:0000313" key="6">
    <source>
        <dbReference type="EMBL" id="KTQ97065.1"/>
    </source>
</evidence>
<keyword evidence="4" id="KW-0804">Transcription</keyword>
<dbReference type="RefSeq" id="WP_244496296.1">
    <property type="nucleotide sequence ID" value="NZ_LDPZ01000012.1"/>
</dbReference>
<dbReference type="GO" id="GO:0005829">
    <property type="term" value="C:cytosol"/>
    <property type="evidence" value="ECO:0007669"/>
    <property type="project" value="TreeGrafter"/>
</dbReference>
<dbReference type="InterPro" id="IPR036388">
    <property type="entry name" value="WH-like_DNA-bd_sf"/>
</dbReference>
<evidence type="ECO:0000256" key="4">
    <source>
        <dbReference type="ARBA" id="ARBA00023163"/>
    </source>
</evidence>
<dbReference type="PROSITE" id="PS50931">
    <property type="entry name" value="HTH_LYSR"/>
    <property type="match status" value="1"/>
</dbReference>
<dbReference type="AlphaFoldDB" id="A0A175RAS1"/>
<sequence>MSLSAVRLRHIRTFVTVARQGGVMRAASELSVTQPAVSKTIKELEAILGVDLLSRSRGGAFLSPYGELFLRHAEASLAALRRGVEEVEGAASPSALPVRVGALPTVSARLLPEAIRRYMTHGLGAVPRIVTGPNDYLAGQLREGGLDIVIGRMGEPDAMTGFVFEHLYSEPIVFVVRAGHPLADKPFEPGDLAAYECLLPPPGSVIHPVLDRLFTAANLPAPPRVIETVSLAFSRTYVQTSDAIWAISEGVVLDDLTAGTLKRLALGTRETQGPVGITLRAGIAPSPSAAILLEELRAVAATIRGEG</sequence>
<feature type="domain" description="HTH lysR-type" evidence="5">
    <location>
        <begin position="6"/>
        <end position="63"/>
    </location>
</feature>
<evidence type="ECO:0000313" key="7">
    <source>
        <dbReference type="Proteomes" id="UP000078272"/>
    </source>
</evidence>
<dbReference type="SUPFAM" id="SSF46785">
    <property type="entry name" value="Winged helix' DNA-binding domain"/>
    <property type="match status" value="1"/>
</dbReference>
<evidence type="ECO:0000259" key="5">
    <source>
        <dbReference type="PROSITE" id="PS50931"/>
    </source>
</evidence>
<dbReference type="PANTHER" id="PTHR30419:SF8">
    <property type="entry name" value="NITROGEN ASSIMILATION TRANSCRIPTIONAL ACTIVATOR-RELATED"/>
    <property type="match status" value="1"/>
</dbReference>
<proteinExistence type="inferred from homology"/>
<keyword evidence="2" id="KW-0805">Transcription regulation</keyword>
<dbReference type="STRING" id="401562.NS365_18590"/>
<dbReference type="GO" id="GO:0003677">
    <property type="term" value="F:DNA binding"/>
    <property type="evidence" value="ECO:0007669"/>
    <property type="project" value="UniProtKB-KW"/>
</dbReference>
<dbReference type="NCBIfam" id="TIGR02424">
    <property type="entry name" value="TF_pcaQ"/>
    <property type="match status" value="1"/>
</dbReference>
<accession>A0A175RAS1</accession>
<dbReference type="Pfam" id="PF00126">
    <property type="entry name" value="HTH_1"/>
    <property type="match status" value="1"/>
</dbReference>
<dbReference type="PRINTS" id="PR00039">
    <property type="entry name" value="HTHLYSR"/>
</dbReference>
<dbReference type="PATRIC" id="fig|401562.3.peg.435"/>
<reference evidence="6 7" key="1">
    <citation type="journal article" date="2016" name="Front. Microbiol.">
        <title>Genomic Resource of Rice Seed Associated Bacteria.</title>
        <authorList>
            <person name="Midha S."/>
            <person name="Bansal K."/>
            <person name="Sharma S."/>
            <person name="Kumar N."/>
            <person name="Patil P.P."/>
            <person name="Chaudhry V."/>
            <person name="Patil P.B."/>
        </authorList>
    </citation>
    <scope>NUCLEOTIDE SEQUENCE [LARGE SCALE GENOMIC DNA]</scope>
    <source>
        <strain evidence="6 7">NS226</strain>
    </source>
</reference>
<organism evidence="6 7">
    <name type="scientific">Aureimonas ureilytica</name>
    <dbReference type="NCBI Taxonomy" id="401562"/>
    <lineage>
        <taxon>Bacteria</taxon>
        <taxon>Pseudomonadati</taxon>
        <taxon>Pseudomonadota</taxon>
        <taxon>Alphaproteobacteria</taxon>
        <taxon>Hyphomicrobiales</taxon>
        <taxon>Aurantimonadaceae</taxon>
        <taxon>Aureimonas</taxon>
    </lineage>
</organism>
<dbReference type="InterPro" id="IPR050950">
    <property type="entry name" value="HTH-type_LysR_regulators"/>
</dbReference>
<protein>
    <recommendedName>
        <fullName evidence="5">HTH lysR-type domain-containing protein</fullName>
    </recommendedName>
</protein>
<evidence type="ECO:0000256" key="1">
    <source>
        <dbReference type="ARBA" id="ARBA00009437"/>
    </source>
</evidence>
<dbReference type="InterPro" id="IPR012787">
    <property type="entry name" value="TF_PcaQ"/>
</dbReference>
<dbReference type="Proteomes" id="UP000078272">
    <property type="component" value="Unassembled WGS sequence"/>
</dbReference>
<comment type="similarity">
    <text evidence="1">Belongs to the LysR transcriptional regulatory family.</text>
</comment>
<dbReference type="GO" id="GO:0019619">
    <property type="term" value="P:3,4-dihydroxybenzoate catabolic process"/>
    <property type="evidence" value="ECO:0007669"/>
    <property type="project" value="InterPro"/>
</dbReference>
<evidence type="ECO:0000256" key="3">
    <source>
        <dbReference type="ARBA" id="ARBA00023125"/>
    </source>
</evidence>
<dbReference type="FunFam" id="1.10.10.10:FF:000001">
    <property type="entry name" value="LysR family transcriptional regulator"/>
    <property type="match status" value="1"/>
</dbReference>
<dbReference type="Gene3D" id="3.40.190.10">
    <property type="entry name" value="Periplasmic binding protein-like II"/>
    <property type="match status" value="2"/>
</dbReference>
<dbReference type="SUPFAM" id="SSF53850">
    <property type="entry name" value="Periplasmic binding protein-like II"/>
    <property type="match status" value="1"/>
</dbReference>
<dbReference type="Pfam" id="PF03466">
    <property type="entry name" value="LysR_substrate"/>
    <property type="match status" value="1"/>
</dbReference>
<evidence type="ECO:0000256" key="2">
    <source>
        <dbReference type="ARBA" id="ARBA00023015"/>
    </source>
</evidence>
<dbReference type="InterPro" id="IPR005119">
    <property type="entry name" value="LysR_subst-bd"/>
</dbReference>
<name>A0A175RAS1_9HYPH</name>
<dbReference type="GO" id="GO:0003700">
    <property type="term" value="F:DNA-binding transcription factor activity"/>
    <property type="evidence" value="ECO:0007669"/>
    <property type="project" value="InterPro"/>
</dbReference>
<comment type="caution">
    <text evidence="6">The sequence shown here is derived from an EMBL/GenBank/DDBJ whole genome shotgun (WGS) entry which is preliminary data.</text>
</comment>
<dbReference type="InterPro" id="IPR036390">
    <property type="entry name" value="WH_DNA-bd_sf"/>
</dbReference>
<keyword evidence="3" id="KW-0238">DNA-binding</keyword>
<dbReference type="InterPro" id="IPR000847">
    <property type="entry name" value="LysR_HTH_N"/>
</dbReference>
<dbReference type="PANTHER" id="PTHR30419">
    <property type="entry name" value="HTH-TYPE TRANSCRIPTIONAL REGULATOR YBHD"/>
    <property type="match status" value="1"/>
</dbReference>